<dbReference type="InterPro" id="IPR013061">
    <property type="entry name" value="Trp/try_permease_CS"/>
</dbReference>
<reference evidence="11 12" key="1">
    <citation type="submission" date="2016-09" db="EMBL/GenBank/DDBJ databases">
        <authorList>
            <person name="Kumanski S."/>
            <person name="Beatrice B."/>
        </authorList>
    </citation>
    <scope>NUCLEOTIDE SEQUENCE [LARGE SCALE GENOMIC DNA]</scope>
    <source>
        <strain evidence="11">Mankind</strain>
    </source>
</reference>
<keyword evidence="6 10" id="KW-0812">Transmembrane</keyword>
<feature type="transmembrane region" description="Helical" evidence="10">
    <location>
        <begin position="410"/>
        <end position="432"/>
    </location>
</feature>
<dbReference type="PANTHER" id="PTHR46997:SF1">
    <property type="entry name" value="LOW AFFINITY TRYPTOPHAN PERMEASE-RELATED"/>
    <property type="match status" value="1"/>
</dbReference>
<keyword evidence="9 10" id="KW-0472">Membrane</keyword>
<proteinExistence type="inferred from homology"/>
<comment type="caution">
    <text evidence="11">The sequence shown here is derived from an EMBL/GenBank/DDBJ whole genome shotgun (WGS) entry which is preliminary data.</text>
</comment>
<evidence type="ECO:0000256" key="1">
    <source>
        <dbReference type="ARBA" id="ARBA00004429"/>
    </source>
</evidence>
<keyword evidence="5 10" id="KW-0997">Cell inner membrane</keyword>
<dbReference type="Gene3D" id="1.20.1740.10">
    <property type="entry name" value="Amino acid/polyamine transporter I"/>
    <property type="match status" value="1"/>
</dbReference>
<dbReference type="AlphaFoldDB" id="A0AB74EQD6"/>
<dbReference type="Pfam" id="PF03222">
    <property type="entry name" value="Trp_Tyr_perm"/>
    <property type="match status" value="1"/>
</dbReference>
<keyword evidence="7 10" id="KW-0029">Amino-acid transport</keyword>
<keyword evidence="4 10" id="KW-1003">Cell membrane</keyword>
<dbReference type="GO" id="GO:0015173">
    <property type="term" value="F:aromatic amino acid transmembrane transporter activity"/>
    <property type="evidence" value="ECO:0007669"/>
    <property type="project" value="UniProtKB-UniRule"/>
</dbReference>
<evidence type="ECO:0000313" key="12">
    <source>
        <dbReference type="Proteomes" id="UP000182484"/>
    </source>
</evidence>
<comment type="similarity">
    <text evidence="2 10">Belongs to the amino acid/polyamine transporter 2 family. Mtr/TnaB/TyrP permease subfamily.</text>
</comment>
<comment type="subcellular location">
    <subcellularLocation>
        <location evidence="1 10">Cell inner membrane</location>
        <topology evidence="1 10">Multi-pass membrane protein</topology>
    </subcellularLocation>
</comment>
<evidence type="ECO:0000256" key="10">
    <source>
        <dbReference type="RuleBase" id="RU367149"/>
    </source>
</evidence>
<evidence type="ECO:0000256" key="6">
    <source>
        <dbReference type="ARBA" id="ARBA00022692"/>
    </source>
</evidence>
<comment type="function">
    <text evidence="10">Involved in transporting aromatic amino acids across the cytoplasmic membrane.</text>
</comment>
<dbReference type="InterPro" id="IPR018227">
    <property type="entry name" value="Amino_acid_transport_2"/>
</dbReference>
<sequence>MPSESLFGRRGANTLQTLTLYGIMQAVFPEEAYMSAKTPSLFGGAMIIAGTVIGAGMLANPTATSGVWFTGSLIVLLYTWFSMLSGGLMILEVNTHYPRGASFDTMVKDLLGRGWNIINGIAVAFVLYLLTYAYIFVGGDLTAKGIGSAVGGKISLTVGQLVFFGILAFCVWASARLVDRFTGILIGGMALTFIWATGGLVADAKPSVLFDTQAPAGTGYWIYAATALPVCLASFGFHGNVSSLLKYFKGDAPKVAKSIWAGTLVALVIYVLWQTAIQGNLPRNEFAPVIAAEGQVSVLIETLSKFAQTGNMDKILSLFSYMAIATSFLGVTLGLFDYIADIFKWNDSMSGRTKTAALTFLPPLISCLLFPTGFVTAIGCVGLAATVWTGIIPAMLLYRSRQKFGAGKTYKVYGGLWLMVWVFLFGIANIAAQVLSQMELVPVFKG</sequence>
<dbReference type="Proteomes" id="UP000182484">
    <property type="component" value="Unassembled WGS sequence"/>
</dbReference>
<dbReference type="GO" id="GO:0005886">
    <property type="term" value="C:plasma membrane"/>
    <property type="evidence" value="ECO:0007669"/>
    <property type="project" value="UniProtKB-SubCell"/>
</dbReference>
<evidence type="ECO:0000313" key="11">
    <source>
        <dbReference type="EMBL" id="SCW12914.1"/>
    </source>
</evidence>
<dbReference type="NCBIfam" id="TIGR00837">
    <property type="entry name" value="araaP"/>
    <property type="match status" value="1"/>
</dbReference>
<feature type="transmembrane region" description="Helical" evidence="10">
    <location>
        <begin position="356"/>
        <end position="375"/>
    </location>
</feature>
<name>A0AB74EQD6_NEIGO</name>
<evidence type="ECO:0000256" key="4">
    <source>
        <dbReference type="ARBA" id="ARBA00022475"/>
    </source>
</evidence>
<dbReference type="PANTHER" id="PTHR46997">
    <property type="entry name" value="LOW AFFINITY TRYPTOPHAN PERMEASE-RELATED"/>
    <property type="match status" value="1"/>
</dbReference>
<dbReference type="GO" id="GO:0003333">
    <property type="term" value="P:amino acid transmembrane transport"/>
    <property type="evidence" value="ECO:0007669"/>
    <property type="project" value="InterPro"/>
</dbReference>
<feature type="transmembrane region" description="Helical" evidence="10">
    <location>
        <begin position="66"/>
        <end position="93"/>
    </location>
</feature>
<feature type="transmembrane region" description="Helical" evidence="10">
    <location>
        <begin position="315"/>
        <end position="336"/>
    </location>
</feature>
<gene>
    <name evidence="11" type="primary">mtr</name>
    <name evidence="11" type="ORF">ESCNG_290008</name>
</gene>
<feature type="transmembrane region" description="Helical" evidence="10">
    <location>
        <begin position="258"/>
        <end position="276"/>
    </location>
</feature>
<dbReference type="EMBL" id="FMTB01000022">
    <property type="protein sequence ID" value="SCW12914.1"/>
    <property type="molecule type" value="Genomic_DNA"/>
</dbReference>
<organism evidence="11 12">
    <name type="scientific">Neisseria gonorrhoeae</name>
    <dbReference type="NCBI Taxonomy" id="485"/>
    <lineage>
        <taxon>Bacteria</taxon>
        <taxon>Pseudomonadati</taxon>
        <taxon>Pseudomonadota</taxon>
        <taxon>Betaproteobacteria</taxon>
        <taxon>Neisseriales</taxon>
        <taxon>Neisseriaceae</taxon>
        <taxon>Neisseria</taxon>
    </lineage>
</organism>
<feature type="transmembrane region" description="Helical" evidence="10">
    <location>
        <begin position="181"/>
        <end position="200"/>
    </location>
</feature>
<keyword evidence="3 10" id="KW-0813">Transport</keyword>
<dbReference type="PROSITE" id="PS00594">
    <property type="entry name" value="AROMATIC_AA_PERMEASE_1"/>
    <property type="match status" value="1"/>
</dbReference>
<keyword evidence="8 10" id="KW-1133">Transmembrane helix</keyword>
<evidence type="ECO:0000256" key="9">
    <source>
        <dbReference type="ARBA" id="ARBA00023136"/>
    </source>
</evidence>
<accession>A0AB74EQD6</accession>
<feature type="transmembrane region" description="Helical" evidence="10">
    <location>
        <begin position="41"/>
        <end position="60"/>
    </location>
</feature>
<feature type="transmembrane region" description="Helical" evidence="10">
    <location>
        <begin position="220"/>
        <end position="237"/>
    </location>
</feature>
<feature type="transmembrane region" description="Helical" evidence="10">
    <location>
        <begin position="154"/>
        <end position="174"/>
    </location>
</feature>
<evidence type="ECO:0000256" key="3">
    <source>
        <dbReference type="ARBA" id="ARBA00022448"/>
    </source>
</evidence>
<dbReference type="InterPro" id="IPR013059">
    <property type="entry name" value="Trp_tyr_transpt"/>
</dbReference>
<evidence type="ECO:0000256" key="7">
    <source>
        <dbReference type="ARBA" id="ARBA00022970"/>
    </source>
</evidence>
<dbReference type="PRINTS" id="PR00166">
    <property type="entry name" value="AROAAPRMEASE"/>
</dbReference>
<feature type="transmembrane region" description="Helical" evidence="10">
    <location>
        <begin position="114"/>
        <end position="134"/>
    </location>
</feature>
<protein>
    <recommendedName>
        <fullName evidence="10">Aromatic amino acid permease</fullName>
    </recommendedName>
</protein>
<evidence type="ECO:0000256" key="8">
    <source>
        <dbReference type="ARBA" id="ARBA00022989"/>
    </source>
</evidence>
<feature type="transmembrane region" description="Helical" evidence="10">
    <location>
        <begin position="381"/>
        <end position="398"/>
    </location>
</feature>
<evidence type="ECO:0000256" key="5">
    <source>
        <dbReference type="ARBA" id="ARBA00022519"/>
    </source>
</evidence>
<evidence type="ECO:0000256" key="2">
    <source>
        <dbReference type="ARBA" id="ARBA00005452"/>
    </source>
</evidence>